<evidence type="ECO:0000313" key="3">
    <source>
        <dbReference type="Proteomes" id="UP000318017"/>
    </source>
</evidence>
<evidence type="ECO:0000256" key="1">
    <source>
        <dbReference type="SAM" id="Phobius"/>
    </source>
</evidence>
<dbReference type="AlphaFoldDB" id="A0A518G8U0"/>
<name>A0A518G8U0_9BACT</name>
<sequence length="183" mass="19610">MRIAALGFALFIVGMAVFAYTLVPLISGAALDSQTKVPGTVTAEIAAAGRYYVWDNHWTTFDGERLKYAADRPQNAMVVVRDVNGVELEFVPDASQNWSIGNNEKTSIGYVDVPTATTLQLNIADTGRDRIVTVSNRTMKQELWSRLGGFAVAVALGAVGIPICVVGLLVRHRSSNAAVGPTD</sequence>
<evidence type="ECO:0000313" key="2">
    <source>
        <dbReference type="EMBL" id="QDV25007.1"/>
    </source>
</evidence>
<feature type="transmembrane region" description="Helical" evidence="1">
    <location>
        <begin position="147"/>
        <end position="170"/>
    </location>
</feature>
<protein>
    <submittedName>
        <fullName evidence="2">Uncharacterized protein</fullName>
    </submittedName>
</protein>
<keyword evidence="1" id="KW-1133">Transmembrane helix</keyword>
<dbReference type="EMBL" id="CP036298">
    <property type="protein sequence ID" value="QDV25007.1"/>
    <property type="molecule type" value="Genomic_DNA"/>
</dbReference>
<dbReference type="RefSeq" id="WP_145079512.1">
    <property type="nucleotide sequence ID" value="NZ_CP036298.1"/>
</dbReference>
<dbReference type="Proteomes" id="UP000318017">
    <property type="component" value="Chromosome"/>
</dbReference>
<keyword evidence="3" id="KW-1185">Reference proteome</keyword>
<gene>
    <name evidence="2" type="ORF">Q31a_33290</name>
</gene>
<keyword evidence="1" id="KW-0812">Transmembrane</keyword>
<organism evidence="2 3">
    <name type="scientific">Aureliella helgolandensis</name>
    <dbReference type="NCBI Taxonomy" id="2527968"/>
    <lineage>
        <taxon>Bacteria</taxon>
        <taxon>Pseudomonadati</taxon>
        <taxon>Planctomycetota</taxon>
        <taxon>Planctomycetia</taxon>
        <taxon>Pirellulales</taxon>
        <taxon>Pirellulaceae</taxon>
        <taxon>Aureliella</taxon>
    </lineage>
</organism>
<proteinExistence type="predicted"/>
<keyword evidence="1" id="KW-0472">Membrane</keyword>
<dbReference type="OrthoDB" id="266054at2"/>
<reference evidence="2 3" key="1">
    <citation type="submission" date="2019-02" db="EMBL/GenBank/DDBJ databases">
        <title>Deep-cultivation of Planctomycetes and their phenomic and genomic characterization uncovers novel biology.</title>
        <authorList>
            <person name="Wiegand S."/>
            <person name="Jogler M."/>
            <person name="Boedeker C."/>
            <person name="Pinto D."/>
            <person name="Vollmers J."/>
            <person name="Rivas-Marin E."/>
            <person name="Kohn T."/>
            <person name="Peeters S.H."/>
            <person name="Heuer A."/>
            <person name="Rast P."/>
            <person name="Oberbeckmann S."/>
            <person name="Bunk B."/>
            <person name="Jeske O."/>
            <person name="Meyerdierks A."/>
            <person name="Storesund J.E."/>
            <person name="Kallscheuer N."/>
            <person name="Luecker S."/>
            <person name="Lage O.M."/>
            <person name="Pohl T."/>
            <person name="Merkel B.J."/>
            <person name="Hornburger P."/>
            <person name="Mueller R.-W."/>
            <person name="Bruemmer F."/>
            <person name="Labrenz M."/>
            <person name="Spormann A.M."/>
            <person name="Op den Camp H."/>
            <person name="Overmann J."/>
            <person name="Amann R."/>
            <person name="Jetten M.S.M."/>
            <person name="Mascher T."/>
            <person name="Medema M.H."/>
            <person name="Devos D.P."/>
            <person name="Kaster A.-K."/>
            <person name="Ovreas L."/>
            <person name="Rohde M."/>
            <person name="Galperin M.Y."/>
            <person name="Jogler C."/>
        </authorList>
    </citation>
    <scope>NUCLEOTIDE SEQUENCE [LARGE SCALE GENOMIC DNA]</scope>
    <source>
        <strain evidence="2 3">Q31a</strain>
    </source>
</reference>
<dbReference type="KEGG" id="ahel:Q31a_33290"/>
<accession>A0A518G8U0</accession>